<dbReference type="InterPro" id="IPR032710">
    <property type="entry name" value="NTF2-like_dom_sf"/>
</dbReference>
<dbReference type="Pfam" id="PF12680">
    <property type="entry name" value="SnoaL_2"/>
    <property type="match status" value="1"/>
</dbReference>
<keyword evidence="3" id="KW-1185">Reference proteome</keyword>
<proteinExistence type="predicted"/>
<reference evidence="2" key="1">
    <citation type="submission" date="2023-03" db="EMBL/GenBank/DDBJ databases">
        <title>Massive genome expansion in bonnet fungi (Mycena s.s.) driven by repeated elements and novel gene families across ecological guilds.</title>
        <authorList>
            <consortium name="Lawrence Berkeley National Laboratory"/>
            <person name="Harder C.B."/>
            <person name="Miyauchi S."/>
            <person name="Viragh M."/>
            <person name="Kuo A."/>
            <person name="Thoen E."/>
            <person name="Andreopoulos B."/>
            <person name="Lu D."/>
            <person name="Skrede I."/>
            <person name="Drula E."/>
            <person name="Henrissat B."/>
            <person name="Morin E."/>
            <person name="Kohler A."/>
            <person name="Barry K."/>
            <person name="LaButti K."/>
            <person name="Morin E."/>
            <person name="Salamov A."/>
            <person name="Lipzen A."/>
            <person name="Mereny Z."/>
            <person name="Hegedus B."/>
            <person name="Baldrian P."/>
            <person name="Stursova M."/>
            <person name="Weitz H."/>
            <person name="Taylor A."/>
            <person name="Grigoriev I.V."/>
            <person name="Nagy L.G."/>
            <person name="Martin F."/>
            <person name="Kauserud H."/>
        </authorList>
    </citation>
    <scope>NUCLEOTIDE SEQUENCE</scope>
    <source>
        <strain evidence="2">9144</strain>
    </source>
</reference>
<accession>A0AAD6YI55</accession>
<dbReference type="Gene3D" id="3.10.450.50">
    <property type="match status" value="1"/>
</dbReference>
<gene>
    <name evidence="2" type="ORF">GGX14DRAFT_430161</name>
</gene>
<evidence type="ECO:0000259" key="1">
    <source>
        <dbReference type="Pfam" id="PF12680"/>
    </source>
</evidence>
<evidence type="ECO:0000313" key="2">
    <source>
        <dbReference type="EMBL" id="KAJ7221561.1"/>
    </source>
</evidence>
<organism evidence="2 3">
    <name type="scientific">Mycena pura</name>
    <dbReference type="NCBI Taxonomy" id="153505"/>
    <lineage>
        <taxon>Eukaryota</taxon>
        <taxon>Fungi</taxon>
        <taxon>Dikarya</taxon>
        <taxon>Basidiomycota</taxon>
        <taxon>Agaricomycotina</taxon>
        <taxon>Agaricomycetes</taxon>
        <taxon>Agaricomycetidae</taxon>
        <taxon>Agaricales</taxon>
        <taxon>Marasmiineae</taxon>
        <taxon>Mycenaceae</taxon>
        <taxon>Mycena</taxon>
    </lineage>
</organism>
<dbReference type="InterPro" id="IPR037401">
    <property type="entry name" value="SnoaL-like"/>
</dbReference>
<protein>
    <recommendedName>
        <fullName evidence="1">SnoaL-like domain-containing protein</fullName>
    </recommendedName>
</protein>
<dbReference type="Proteomes" id="UP001219525">
    <property type="component" value="Unassembled WGS sequence"/>
</dbReference>
<comment type="caution">
    <text evidence="2">The sequence shown here is derived from an EMBL/GenBank/DDBJ whole genome shotgun (WGS) entry which is preliminary data.</text>
</comment>
<dbReference type="AlphaFoldDB" id="A0AAD6YI55"/>
<name>A0AAD6YI55_9AGAR</name>
<evidence type="ECO:0000313" key="3">
    <source>
        <dbReference type="Proteomes" id="UP001219525"/>
    </source>
</evidence>
<dbReference type="SUPFAM" id="SSF54427">
    <property type="entry name" value="NTF2-like"/>
    <property type="match status" value="1"/>
</dbReference>
<dbReference type="EMBL" id="JARJCW010000008">
    <property type="protein sequence ID" value="KAJ7221561.1"/>
    <property type="molecule type" value="Genomic_DNA"/>
</dbReference>
<feature type="domain" description="SnoaL-like" evidence="1">
    <location>
        <begin position="18"/>
        <end position="123"/>
    </location>
</feature>
<sequence length="154" mass="16705">MSPQRIPVPFTSPMETAQSFLDAICKGDLSGLESLMTEDFAWRLLPVSLGALRRNKRQFLLQTAALGSLFGSLKLGIHPSLEVVQTADSVAMHVVGEGHLATGAPYSSEYIMIFHCEGDRVRSMTEFVDSDNLRGVLGAGDGAGFMLIRAPYDE</sequence>